<dbReference type="STRING" id="1802557.A3A20_01270"/>
<keyword evidence="1" id="KW-1133">Transmembrane helix</keyword>
<dbReference type="EMBL" id="MGIR01000001">
    <property type="protein sequence ID" value="OGM91561.1"/>
    <property type="molecule type" value="Genomic_DNA"/>
</dbReference>
<evidence type="ECO:0000256" key="1">
    <source>
        <dbReference type="SAM" id="Phobius"/>
    </source>
</evidence>
<reference evidence="3 4" key="1">
    <citation type="journal article" date="2016" name="Nat. Commun.">
        <title>Thousands of microbial genomes shed light on interconnected biogeochemical processes in an aquifer system.</title>
        <authorList>
            <person name="Anantharaman K."/>
            <person name="Brown C.T."/>
            <person name="Hug L.A."/>
            <person name="Sharon I."/>
            <person name="Castelle C.J."/>
            <person name="Probst A.J."/>
            <person name="Thomas B.C."/>
            <person name="Singh A."/>
            <person name="Wilkins M.J."/>
            <person name="Karaoz U."/>
            <person name="Brodie E.L."/>
            <person name="Williams K.H."/>
            <person name="Hubbard S.S."/>
            <person name="Banfield J.F."/>
        </authorList>
    </citation>
    <scope>NUCLEOTIDE SEQUENCE [LARGE SCALE GENOMIC DNA]</scope>
</reference>
<dbReference type="Proteomes" id="UP000178946">
    <property type="component" value="Unassembled WGS sequence"/>
</dbReference>
<gene>
    <name evidence="3" type="ORF">A3A20_01270</name>
</gene>
<comment type="caution">
    <text evidence="3">The sequence shown here is derived from an EMBL/GenBank/DDBJ whole genome shotgun (WGS) entry which is preliminary data.</text>
</comment>
<dbReference type="InterPro" id="IPR058441">
    <property type="entry name" value="DUF8128"/>
</dbReference>
<evidence type="ECO:0000313" key="3">
    <source>
        <dbReference type="EMBL" id="OGM91561.1"/>
    </source>
</evidence>
<feature type="transmembrane region" description="Helical" evidence="1">
    <location>
        <begin position="20"/>
        <end position="38"/>
    </location>
</feature>
<proteinExistence type="predicted"/>
<name>A0A1F8DSG0_9BACT</name>
<accession>A0A1F8DSG0</accession>
<organism evidence="3 4">
    <name type="scientific">Candidatus Wolfebacteria bacterium RIFCSPLOWO2_01_FULL_45_19</name>
    <dbReference type="NCBI Taxonomy" id="1802557"/>
    <lineage>
        <taxon>Bacteria</taxon>
        <taxon>Candidatus Wolfeibacteriota</taxon>
    </lineage>
</organism>
<protein>
    <recommendedName>
        <fullName evidence="2">DUF8128 domain-containing protein</fullName>
    </recommendedName>
</protein>
<feature type="domain" description="DUF8128" evidence="2">
    <location>
        <begin position="44"/>
        <end position="308"/>
    </location>
</feature>
<evidence type="ECO:0000259" key="2">
    <source>
        <dbReference type="Pfam" id="PF26449"/>
    </source>
</evidence>
<dbReference type="Pfam" id="PF26449">
    <property type="entry name" value="DUF8128"/>
    <property type="match status" value="1"/>
</dbReference>
<dbReference type="AlphaFoldDB" id="A0A1F8DSG0"/>
<evidence type="ECO:0000313" key="4">
    <source>
        <dbReference type="Proteomes" id="UP000178946"/>
    </source>
</evidence>
<keyword evidence="1" id="KW-0472">Membrane</keyword>
<keyword evidence="1" id="KW-0812">Transmembrane</keyword>
<sequence>MEPLFLILQLTQNFIKATWWFFIPIVLLPIFRSAWLFWRQELFKSENEWAVLELRMPREIKKGVRAMEQVLAAIHSLRNSPANLKDEYIDGEVTRPFSLEMVSLGGEVRFFVRTYARYRGLVEAAFFSYYPDVEVSEVDDYANQIPVNLREMEERELSIWGTELALIKESAYPIKTYLKFESPAEEKEFDPMSTFIELLSKVKKGEFVGIQILITPSGPDWADKYRGTIAKLKESATKGAAKSAPSGAMDFAKVMRTPGETFVLEEVENNLSKSAFAAVVRLLYIAPKDIFFDAFARRGVMGAFNQYSALNLNSFRPNYSASTVIKRFAWPYVFAKKRIMYRKQRFLYNYRRRETPPETFMGRVITSHWLYWNFHSIPFVLNTECLATIFHPPTQFVLIAPHLKRVESRKAGPPAGLAIFGEEEEIEKFK</sequence>